<accession>S5N7M3</accession>
<dbReference type="Proteomes" id="UP000015042">
    <property type="component" value="Chromosome"/>
</dbReference>
<evidence type="ECO:0000313" key="1">
    <source>
        <dbReference type="EMBL" id="AGR58550.1"/>
    </source>
</evidence>
<dbReference type="PATRIC" id="fig|1197719.3.peg.1358"/>
<name>S5N7M3_SALBN</name>
<dbReference type="AlphaFoldDB" id="S5N7M3"/>
<dbReference type="EMBL" id="CP006608">
    <property type="protein sequence ID" value="AGR58550.1"/>
    <property type="molecule type" value="Genomic_DNA"/>
</dbReference>
<sequence length="38" mass="4398">MNAADIVRQSIKTIATELSEKRNTKSKNLQHCRQLNAW</sequence>
<proteinExistence type="predicted"/>
<gene>
    <name evidence="1" type="ORF">A464_1364</name>
</gene>
<reference evidence="1 2" key="1">
    <citation type="submission" date="2013-07" db="EMBL/GenBank/DDBJ databases">
        <title>Genome sequence of Salmonella bongori N268-08 - a rare clinical isolate.</title>
        <authorList>
            <person name="Marti R."/>
            <person name="Hagens S."/>
            <person name="Loessner M.J."/>
            <person name="Klumpp J."/>
        </authorList>
    </citation>
    <scope>NUCLEOTIDE SEQUENCE [LARGE SCALE GENOMIC DNA]</scope>
    <source>
        <strain evidence="1 2">N268-08</strain>
    </source>
</reference>
<evidence type="ECO:0000313" key="2">
    <source>
        <dbReference type="Proteomes" id="UP000015042"/>
    </source>
</evidence>
<dbReference type="KEGG" id="sbz:A464_1364"/>
<protein>
    <submittedName>
        <fullName evidence="1">Uncharacterized protein</fullName>
    </submittedName>
</protein>
<organism evidence="1 2">
    <name type="scientific">Salmonella bongori N268-08</name>
    <dbReference type="NCBI Taxonomy" id="1197719"/>
    <lineage>
        <taxon>Bacteria</taxon>
        <taxon>Pseudomonadati</taxon>
        <taxon>Pseudomonadota</taxon>
        <taxon>Gammaproteobacteria</taxon>
        <taxon>Enterobacterales</taxon>
        <taxon>Enterobacteriaceae</taxon>
        <taxon>Salmonella</taxon>
    </lineage>
</organism>
<dbReference type="HOGENOM" id="CLU_3332635_0_0_6"/>